<feature type="chain" id="PRO_5028897712" evidence="12">
    <location>
        <begin position="40"/>
        <end position="674"/>
    </location>
</feature>
<evidence type="ECO:0000259" key="13">
    <source>
        <dbReference type="Pfam" id="PF00593"/>
    </source>
</evidence>
<evidence type="ECO:0000259" key="14">
    <source>
        <dbReference type="Pfam" id="PF07715"/>
    </source>
</evidence>
<comment type="similarity">
    <text evidence="10 11">Belongs to the TonB-dependent receptor family.</text>
</comment>
<feature type="domain" description="TonB-dependent receptor plug" evidence="14">
    <location>
        <begin position="60"/>
        <end position="168"/>
    </location>
</feature>
<dbReference type="InterPro" id="IPR000531">
    <property type="entry name" value="Beta-barrel_TonB"/>
</dbReference>
<keyword evidence="15" id="KW-0675">Receptor</keyword>
<keyword evidence="3 10" id="KW-1134">Transmembrane beta strand</keyword>
<name>A0A7C9VFH7_9HYPH</name>
<keyword evidence="5 12" id="KW-0732">Signal</keyword>
<dbReference type="InterPro" id="IPR039426">
    <property type="entry name" value="TonB-dep_rcpt-like"/>
</dbReference>
<reference evidence="15 16" key="1">
    <citation type="submission" date="2020-02" db="EMBL/GenBank/DDBJ databases">
        <title>Genome sequence of the type strain CGMCC 1.15528 of Mesorhizobium zhangyense.</title>
        <authorList>
            <person name="Gao J."/>
            <person name="Sun J."/>
        </authorList>
    </citation>
    <scope>NUCLEOTIDE SEQUENCE [LARGE SCALE GENOMIC DNA]</scope>
    <source>
        <strain evidence="15 16">CGMCC 1.15528</strain>
    </source>
</reference>
<evidence type="ECO:0000256" key="2">
    <source>
        <dbReference type="ARBA" id="ARBA00022448"/>
    </source>
</evidence>
<keyword evidence="16" id="KW-1185">Reference proteome</keyword>
<evidence type="ECO:0000313" key="16">
    <source>
        <dbReference type="Proteomes" id="UP000481252"/>
    </source>
</evidence>
<evidence type="ECO:0000256" key="8">
    <source>
        <dbReference type="ARBA" id="ARBA00023136"/>
    </source>
</evidence>
<evidence type="ECO:0000256" key="6">
    <source>
        <dbReference type="ARBA" id="ARBA00023065"/>
    </source>
</evidence>
<keyword evidence="6" id="KW-0406">Ion transport</keyword>
<protein>
    <submittedName>
        <fullName evidence="15">TonB-dependent receptor</fullName>
    </submittedName>
</protein>
<dbReference type="GO" id="GO:0044718">
    <property type="term" value="P:siderophore transmembrane transport"/>
    <property type="evidence" value="ECO:0007669"/>
    <property type="project" value="TreeGrafter"/>
</dbReference>
<dbReference type="SUPFAM" id="SSF56935">
    <property type="entry name" value="Porins"/>
    <property type="match status" value="1"/>
</dbReference>
<dbReference type="GO" id="GO:0015344">
    <property type="term" value="F:siderophore uptake transmembrane transporter activity"/>
    <property type="evidence" value="ECO:0007669"/>
    <property type="project" value="TreeGrafter"/>
</dbReference>
<keyword evidence="7 11" id="KW-0798">TonB box</keyword>
<accession>A0A7C9VFH7</accession>
<evidence type="ECO:0000256" key="5">
    <source>
        <dbReference type="ARBA" id="ARBA00022729"/>
    </source>
</evidence>
<evidence type="ECO:0000256" key="9">
    <source>
        <dbReference type="ARBA" id="ARBA00023237"/>
    </source>
</evidence>
<evidence type="ECO:0000256" key="12">
    <source>
        <dbReference type="SAM" id="SignalP"/>
    </source>
</evidence>
<dbReference type="EMBL" id="JAAKZG010000008">
    <property type="protein sequence ID" value="NGN43128.1"/>
    <property type="molecule type" value="Genomic_DNA"/>
</dbReference>
<comment type="subcellular location">
    <subcellularLocation>
        <location evidence="1 10">Cell outer membrane</location>
        <topology evidence="1 10">Multi-pass membrane protein</topology>
    </subcellularLocation>
</comment>
<keyword evidence="4 10" id="KW-0812">Transmembrane</keyword>
<evidence type="ECO:0000256" key="1">
    <source>
        <dbReference type="ARBA" id="ARBA00004571"/>
    </source>
</evidence>
<dbReference type="RefSeq" id="WP_165119495.1">
    <property type="nucleotide sequence ID" value="NZ_JAAKZG010000008.1"/>
</dbReference>
<organism evidence="15 16">
    <name type="scientific">Mesorhizobium zhangyense</name>
    <dbReference type="NCBI Taxonomy" id="1776730"/>
    <lineage>
        <taxon>Bacteria</taxon>
        <taxon>Pseudomonadati</taxon>
        <taxon>Pseudomonadota</taxon>
        <taxon>Alphaproteobacteria</taxon>
        <taxon>Hyphomicrobiales</taxon>
        <taxon>Phyllobacteriaceae</taxon>
        <taxon>Mesorhizobium</taxon>
    </lineage>
</organism>
<dbReference type="GO" id="GO:0009279">
    <property type="term" value="C:cell outer membrane"/>
    <property type="evidence" value="ECO:0007669"/>
    <property type="project" value="UniProtKB-SubCell"/>
</dbReference>
<keyword evidence="8 10" id="KW-0472">Membrane</keyword>
<dbReference type="PANTHER" id="PTHR30069:SF53">
    <property type="entry name" value="COLICIN I RECEPTOR-RELATED"/>
    <property type="match status" value="1"/>
</dbReference>
<dbReference type="Gene3D" id="2.40.170.20">
    <property type="entry name" value="TonB-dependent receptor, beta-barrel domain"/>
    <property type="match status" value="1"/>
</dbReference>
<sequence length="674" mass="74336">MYHSSGITNRNTAVRYVTARRGLKLSLALLLSTSSMAFAEEEEAIVLNQVVVTASGSAIDKRDAPASITVVTAEEIAKMPAQDVRDILSKVEGVTVGRAGNANTIQIRGLGERYTLFLIDGKRVNSAPNMFRGNDYDSGWVPLDAIERIEIVRGPMSSLYGSDAIGGVINIITKKVTDAWHGSVTTDYTLQQNRKAGDSWRTGFYLSGPLVKDKFGLKLYGSWDHRNADDPSLNPNAALAGFTESDSKFIDATGTWTPDSQNEFDFNYGYSRKAHDNYPLDRHALSLTHRGDYDFGTTELKLWGDRVHNYRGHGNTLGVDQPNTAYNAGIDGKVVLPVDMMFDQKLTIGGSHRYQSIDDPYVLTGEGGTSSSVWQSALFIEDEIKFSDDFLVTLGNRLDYHENFGAHNSPRVYGVYHLTKELTLKGGWSSAFKSPTLLENSPNWRQISCGGSCYLLGSTDLKPETSQSVELGLLYEGAIWSGGVTAFRNDLKNMIPFPPNRTGDVTEATKYPNFVGFTPDGLPMFTYENVDRARTQGIEASVSVQPFDGWTFKANYTFLDAKNLSGVERPLAYQPKHSANFGVDWQATEKLNLSVNVNYVGKQYTWVPASGNLEWASKMDAFVTGDVVASYDVNENFTVRGGVLNVADKTVTRTVGDDFNVDGRRFFFSATGRF</sequence>
<dbReference type="Gene3D" id="2.170.130.10">
    <property type="entry name" value="TonB-dependent receptor, plug domain"/>
    <property type="match status" value="1"/>
</dbReference>
<keyword evidence="2 10" id="KW-0813">Transport</keyword>
<evidence type="ECO:0000256" key="10">
    <source>
        <dbReference type="PROSITE-ProRule" id="PRU01360"/>
    </source>
</evidence>
<evidence type="ECO:0000256" key="3">
    <source>
        <dbReference type="ARBA" id="ARBA00022452"/>
    </source>
</evidence>
<evidence type="ECO:0000313" key="15">
    <source>
        <dbReference type="EMBL" id="NGN43128.1"/>
    </source>
</evidence>
<dbReference type="AlphaFoldDB" id="A0A7C9VFH7"/>
<feature type="signal peptide" evidence="12">
    <location>
        <begin position="1"/>
        <end position="39"/>
    </location>
</feature>
<comment type="caution">
    <text evidence="15">The sequence shown here is derived from an EMBL/GenBank/DDBJ whole genome shotgun (WGS) entry which is preliminary data.</text>
</comment>
<dbReference type="Proteomes" id="UP000481252">
    <property type="component" value="Unassembled WGS sequence"/>
</dbReference>
<dbReference type="CDD" id="cd01347">
    <property type="entry name" value="ligand_gated_channel"/>
    <property type="match status" value="1"/>
</dbReference>
<proteinExistence type="inferred from homology"/>
<dbReference type="InterPro" id="IPR012910">
    <property type="entry name" value="Plug_dom"/>
</dbReference>
<keyword evidence="9 10" id="KW-0998">Cell outer membrane</keyword>
<evidence type="ECO:0000256" key="11">
    <source>
        <dbReference type="RuleBase" id="RU003357"/>
    </source>
</evidence>
<dbReference type="InterPro" id="IPR037066">
    <property type="entry name" value="Plug_dom_sf"/>
</dbReference>
<dbReference type="PANTHER" id="PTHR30069">
    <property type="entry name" value="TONB-DEPENDENT OUTER MEMBRANE RECEPTOR"/>
    <property type="match status" value="1"/>
</dbReference>
<gene>
    <name evidence="15" type="ORF">G6N74_18820</name>
</gene>
<dbReference type="Pfam" id="PF00593">
    <property type="entry name" value="TonB_dep_Rec_b-barrel"/>
    <property type="match status" value="1"/>
</dbReference>
<evidence type="ECO:0000256" key="4">
    <source>
        <dbReference type="ARBA" id="ARBA00022692"/>
    </source>
</evidence>
<dbReference type="PROSITE" id="PS52016">
    <property type="entry name" value="TONB_DEPENDENT_REC_3"/>
    <property type="match status" value="1"/>
</dbReference>
<evidence type="ECO:0000256" key="7">
    <source>
        <dbReference type="ARBA" id="ARBA00023077"/>
    </source>
</evidence>
<dbReference type="InterPro" id="IPR036942">
    <property type="entry name" value="Beta-barrel_TonB_sf"/>
</dbReference>
<feature type="domain" description="TonB-dependent receptor-like beta-barrel" evidence="13">
    <location>
        <begin position="220"/>
        <end position="646"/>
    </location>
</feature>
<dbReference type="Pfam" id="PF07715">
    <property type="entry name" value="Plug"/>
    <property type="match status" value="1"/>
</dbReference>